<dbReference type="OrthoDB" id="4966777at2"/>
<dbReference type="InterPro" id="IPR001387">
    <property type="entry name" value="Cro/C1-type_HTH"/>
</dbReference>
<accession>A0A3M2M9Z1</accession>
<dbReference type="EMBL" id="RFFG01000008">
    <property type="protein sequence ID" value="RMI46604.1"/>
    <property type="molecule type" value="Genomic_DNA"/>
</dbReference>
<dbReference type="Pfam" id="PF19054">
    <property type="entry name" value="DUF5753"/>
    <property type="match status" value="1"/>
</dbReference>
<organism evidence="2 3">
    <name type="scientific">Actinomadura harenae</name>
    <dbReference type="NCBI Taxonomy" id="2483351"/>
    <lineage>
        <taxon>Bacteria</taxon>
        <taxon>Bacillati</taxon>
        <taxon>Actinomycetota</taxon>
        <taxon>Actinomycetes</taxon>
        <taxon>Streptosporangiales</taxon>
        <taxon>Thermomonosporaceae</taxon>
        <taxon>Actinomadura</taxon>
    </lineage>
</organism>
<dbReference type="InterPro" id="IPR043917">
    <property type="entry name" value="DUF5753"/>
</dbReference>
<sequence length="302" mass="34243">MEVPGPRALRPLPGVRRRVTLDPQRAGDDRQRLARALRDLRKASGLSGERLARRCNMSQSKISRIENGRALPSVVDVERVLLALSVDAATRDELLNLARVANTEFRDIRASVRRGLHHRQRELAALEGTATHMRYFLPSLVTGLLQTPEYMRAAMDMPIEPAKGDTTRAVALKLERQRVLHDPSKRFEFLLTEQAVTWRLCAPPVMALQLDRLVSLSRLPNVRIGVVPTTRDLGVGPMNTFTLYDRHLVTVETFTGQIVLRDPKDIAHHVSLFAYFSDRSLWGNESRSFLLAASREFMRPRE</sequence>
<evidence type="ECO:0000313" key="3">
    <source>
        <dbReference type="Proteomes" id="UP000282674"/>
    </source>
</evidence>
<name>A0A3M2M9Z1_9ACTN</name>
<reference evidence="2 3" key="1">
    <citation type="submission" date="2018-10" db="EMBL/GenBank/DDBJ databases">
        <title>Isolation from soil.</title>
        <authorList>
            <person name="Hu J."/>
        </authorList>
    </citation>
    <scope>NUCLEOTIDE SEQUENCE [LARGE SCALE GENOMIC DNA]</scope>
    <source>
        <strain evidence="2 3">NEAU-Ht49</strain>
    </source>
</reference>
<evidence type="ECO:0000259" key="1">
    <source>
        <dbReference type="PROSITE" id="PS50943"/>
    </source>
</evidence>
<keyword evidence="3" id="KW-1185">Reference proteome</keyword>
<dbReference type="Proteomes" id="UP000282674">
    <property type="component" value="Unassembled WGS sequence"/>
</dbReference>
<comment type="caution">
    <text evidence="2">The sequence shown here is derived from an EMBL/GenBank/DDBJ whole genome shotgun (WGS) entry which is preliminary data.</text>
</comment>
<proteinExistence type="predicted"/>
<dbReference type="SMART" id="SM00530">
    <property type="entry name" value="HTH_XRE"/>
    <property type="match status" value="1"/>
</dbReference>
<dbReference type="InterPro" id="IPR010982">
    <property type="entry name" value="Lambda_DNA-bd_dom_sf"/>
</dbReference>
<evidence type="ECO:0000313" key="2">
    <source>
        <dbReference type="EMBL" id="RMI46604.1"/>
    </source>
</evidence>
<feature type="domain" description="HTH cro/C1-type" evidence="1">
    <location>
        <begin position="37"/>
        <end position="91"/>
    </location>
</feature>
<dbReference type="CDD" id="cd00093">
    <property type="entry name" value="HTH_XRE"/>
    <property type="match status" value="1"/>
</dbReference>
<dbReference type="Gene3D" id="1.10.260.40">
    <property type="entry name" value="lambda repressor-like DNA-binding domains"/>
    <property type="match status" value="1"/>
</dbReference>
<dbReference type="AlphaFoldDB" id="A0A3M2M9Z1"/>
<dbReference type="GO" id="GO:0003677">
    <property type="term" value="F:DNA binding"/>
    <property type="evidence" value="ECO:0007669"/>
    <property type="project" value="InterPro"/>
</dbReference>
<dbReference type="PROSITE" id="PS50943">
    <property type="entry name" value="HTH_CROC1"/>
    <property type="match status" value="1"/>
</dbReference>
<dbReference type="Pfam" id="PF13560">
    <property type="entry name" value="HTH_31"/>
    <property type="match status" value="1"/>
</dbReference>
<dbReference type="RefSeq" id="WP_122193411.1">
    <property type="nucleotide sequence ID" value="NZ_JBHSKC010000020.1"/>
</dbReference>
<gene>
    <name evidence="2" type="ORF">EBO15_06675</name>
</gene>
<dbReference type="SUPFAM" id="SSF47413">
    <property type="entry name" value="lambda repressor-like DNA-binding domains"/>
    <property type="match status" value="1"/>
</dbReference>
<protein>
    <submittedName>
        <fullName evidence="2">XRE family transcriptional regulator</fullName>
    </submittedName>
</protein>